<dbReference type="PANTHER" id="PTHR11610">
    <property type="entry name" value="LIPASE"/>
    <property type="match status" value="1"/>
</dbReference>
<comment type="subcellular location">
    <subcellularLocation>
        <location evidence="1">Secreted</location>
    </subcellularLocation>
</comment>
<dbReference type="VEuPathDB" id="VectorBase:AMEM21_008281"/>
<feature type="binding site" evidence="6">
    <location>
        <position position="237"/>
    </location>
    <ligand>
        <name>Ca(2+)</name>
        <dbReference type="ChEBI" id="CHEBI:29108"/>
    </ligand>
</feature>
<evidence type="ECO:0000256" key="6">
    <source>
        <dbReference type="PIRSR" id="PIRSR000865-2"/>
    </source>
</evidence>
<dbReference type="RefSeq" id="XP_041783333.1">
    <property type="nucleotide sequence ID" value="XM_041927399.1"/>
</dbReference>
<reference evidence="9" key="1">
    <citation type="submission" date="2020-05" db="UniProtKB">
        <authorList>
            <consortium name="EnsemblMetazoa"/>
        </authorList>
    </citation>
    <scope>IDENTIFICATION</scope>
    <source>
        <strain evidence="9">MAF</strain>
    </source>
</reference>
<keyword evidence="6" id="KW-0479">Metal-binding</keyword>
<dbReference type="InterPro" id="IPR029058">
    <property type="entry name" value="AB_hydrolase_fold"/>
</dbReference>
<dbReference type="GO" id="GO:0046872">
    <property type="term" value="F:metal ion binding"/>
    <property type="evidence" value="ECO:0007669"/>
    <property type="project" value="UniProtKB-KW"/>
</dbReference>
<dbReference type="STRING" id="30066.A0A182V7T6"/>
<evidence type="ECO:0000259" key="8">
    <source>
        <dbReference type="Pfam" id="PF00151"/>
    </source>
</evidence>
<name>A0A182V7T6_ANOME</name>
<dbReference type="GO" id="GO:0004806">
    <property type="term" value="F:triacylglycerol lipase activity"/>
    <property type="evidence" value="ECO:0007669"/>
    <property type="project" value="InterPro"/>
</dbReference>
<comment type="similarity">
    <text evidence="2 7">Belongs to the AB hydrolase superfamily. Lipase family.</text>
</comment>
<proteinExistence type="inferred from homology"/>
<dbReference type="EnsemblMetazoa" id="AMEM010322-RA">
    <property type="protein sequence ID" value="AMEM010322-PA"/>
    <property type="gene ID" value="AMEM010322"/>
</dbReference>
<feature type="binding site" evidence="6">
    <location>
        <position position="239"/>
    </location>
    <ligand>
        <name>Ca(2+)</name>
        <dbReference type="ChEBI" id="CHEBI:29108"/>
    </ligand>
</feature>
<dbReference type="InterPro" id="IPR000734">
    <property type="entry name" value="TAG_lipase"/>
</dbReference>
<dbReference type="PRINTS" id="PR00821">
    <property type="entry name" value="TAGLIPASE"/>
</dbReference>
<organism evidence="9 10">
    <name type="scientific">Anopheles merus</name>
    <name type="common">Mosquito</name>
    <dbReference type="NCBI Taxonomy" id="30066"/>
    <lineage>
        <taxon>Eukaryota</taxon>
        <taxon>Metazoa</taxon>
        <taxon>Ecdysozoa</taxon>
        <taxon>Arthropoda</taxon>
        <taxon>Hexapoda</taxon>
        <taxon>Insecta</taxon>
        <taxon>Pterygota</taxon>
        <taxon>Neoptera</taxon>
        <taxon>Endopterygota</taxon>
        <taxon>Diptera</taxon>
        <taxon>Nematocera</taxon>
        <taxon>Culicoidea</taxon>
        <taxon>Culicidae</taxon>
        <taxon>Anophelinae</taxon>
        <taxon>Anopheles</taxon>
    </lineage>
</organism>
<dbReference type="PRINTS" id="PR00823">
    <property type="entry name" value="PANCLIPASE"/>
</dbReference>
<feature type="active site" description="Nucleophile" evidence="5">
    <location>
        <position position="195"/>
    </location>
</feature>
<feature type="domain" description="Lipase" evidence="8">
    <location>
        <begin position="38"/>
        <end position="356"/>
    </location>
</feature>
<dbReference type="GO" id="GO:0005615">
    <property type="term" value="C:extracellular space"/>
    <property type="evidence" value="ECO:0007669"/>
    <property type="project" value="TreeGrafter"/>
</dbReference>
<sequence length="524" mass="59135">MNGTGLMFPTFLLLHNYSLNYGDNSVVNSPRLRTDLTVCYGIFGCYTTTDPWTSARRPIALLPEPPEELDVSFVIFNGRNRSYPQYLNKFPSYLDLPDSISSTDINPRGMIYFITHGFLEKGATKWIEKMMNALLDMDADSTVIVIDWGKGSNPPYNQACANIRLVGNIVGHFIYTMMGQLGLQNLDNVHMIGHSLGSHLSGYTGTMLRDTYNLTLGRITGLDPAELAFTETDTRVRLDPGDAKFVDIVHSDATPFVPKIGLGLLEPIGHVDFYPNGGFNQPGCERNFWKDAGNHRFVSSVFQFFSCSHSRSYLYFTESIRHPMRVVSCDTYEGYNAGECFDCGARGSHCIDFGMNSVHGYRRLVRERRVSVSEYRPIELFFLTNSYAPFLTPNFRITIKIADGKESVEHGPEIGKIFLYIDGRDDKIYFNEAPTLFEPGHNYSKVITGRANSEPTAISIGWEYETNLLNPLTWRLLTSPRVYIEYVELQTLAQSRRVKMCQATNGPITNNELGVLAKVHCKKH</sequence>
<dbReference type="KEGG" id="amer:121599526"/>
<dbReference type="InterPro" id="IPR016272">
    <property type="entry name" value="Lipase_LIPH"/>
</dbReference>
<dbReference type="GO" id="GO:0016042">
    <property type="term" value="P:lipid catabolic process"/>
    <property type="evidence" value="ECO:0007669"/>
    <property type="project" value="TreeGrafter"/>
</dbReference>
<dbReference type="Proteomes" id="UP000075903">
    <property type="component" value="Unassembled WGS sequence"/>
</dbReference>
<evidence type="ECO:0000256" key="5">
    <source>
        <dbReference type="PIRSR" id="PIRSR000865-1"/>
    </source>
</evidence>
<protein>
    <recommendedName>
        <fullName evidence="8">Lipase domain-containing protein</fullName>
    </recommendedName>
</protein>
<evidence type="ECO:0000256" key="4">
    <source>
        <dbReference type="ARBA" id="ARBA00023157"/>
    </source>
</evidence>
<evidence type="ECO:0000313" key="10">
    <source>
        <dbReference type="Proteomes" id="UP000075903"/>
    </source>
</evidence>
<evidence type="ECO:0000256" key="1">
    <source>
        <dbReference type="ARBA" id="ARBA00004613"/>
    </source>
</evidence>
<dbReference type="PIRSF" id="PIRSF000865">
    <property type="entry name" value="Lipoprotein_lipase_LIPH"/>
    <property type="match status" value="1"/>
</dbReference>
<feature type="active site" description="Charge relay system" evidence="5">
    <location>
        <position position="223"/>
    </location>
</feature>
<dbReference type="AlphaFoldDB" id="A0A182V7T6"/>
<dbReference type="InterPro" id="IPR002331">
    <property type="entry name" value="Lipase_panc"/>
</dbReference>
<keyword evidence="6" id="KW-0106">Calcium</keyword>
<evidence type="ECO:0000256" key="3">
    <source>
        <dbReference type="ARBA" id="ARBA00022525"/>
    </source>
</evidence>
<keyword evidence="3" id="KW-0964">Secreted</keyword>
<evidence type="ECO:0000256" key="7">
    <source>
        <dbReference type="RuleBase" id="RU004262"/>
    </source>
</evidence>
<dbReference type="Gene3D" id="3.40.50.1820">
    <property type="entry name" value="alpha/beta hydrolase"/>
    <property type="match status" value="1"/>
</dbReference>
<dbReference type="InterPro" id="IPR013818">
    <property type="entry name" value="Lipase"/>
</dbReference>
<feature type="binding site" evidence="6">
    <location>
        <position position="242"/>
    </location>
    <ligand>
        <name>Ca(2+)</name>
        <dbReference type="ChEBI" id="CHEBI:29108"/>
    </ligand>
</feature>
<dbReference type="GeneID" id="121599526"/>
<feature type="active site" description="Charge relay system" evidence="5">
    <location>
        <position position="309"/>
    </location>
</feature>
<dbReference type="Pfam" id="PF00151">
    <property type="entry name" value="Lipase"/>
    <property type="match status" value="1"/>
</dbReference>
<dbReference type="ESTHER" id="anome-a0a182v7t6">
    <property type="family name" value="Pancreatic_lipase"/>
</dbReference>
<dbReference type="VEuPathDB" id="VectorBase:AMEM010322"/>
<dbReference type="PANTHER" id="PTHR11610:SF185">
    <property type="entry name" value="LD47264P"/>
    <property type="match status" value="1"/>
</dbReference>
<dbReference type="CDD" id="cd00707">
    <property type="entry name" value="Pancreat_lipase_like"/>
    <property type="match status" value="1"/>
</dbReference>
<keyword evidence="10" id="KW-1185">Reference proteome</keyword>
<keyword evidence="4" id="KW-1015">Disulfide bond</keyword>
<dbReference type="SUPFAM" id="SSF53474">
    <property type="entry name" value="alpha/beta-Hydrolases"/>
    <property type="match status" value="1"/>
</dbReference>
<accession>A0A182V7T6</accession>
<evidence type="ECO:0000256" key="2">
    <source>
        <dbReference type="ARBA" id="ARBA00010701"/>
    </source>
</evidence>
<evidence type="ECO:0000313" key="9">
    <source>
        <dbReference type="EnsemblMetazoa" id="AMEM010322-PA"/>
    </source>
</evidence>
<dbReference type="InterPro" id="IPR033906">
    <property type="entry name" value="Lipase_N"/>
</dbReference>